<evidence type="ECO:0000256" key="2">
    <source>
        <dbReference type="ARBA" id="ARBA00022741"/>
    </source>
</evidence>
<reference evidence="6 7" key="1">
    <citation type="submission" date="2024-09" db="EMBL/GenBank/DDBJ databases">
        <title>Rethinking Asexuality: The Enigmatic Case of Functional Sexual Genes in Lepraria (Stereocaulaceae).</title>
        <authorList>
            <person name="Doellman M."/>
            <person name="Sun Y."/>
            <person name="Barcenas-Pena A."/>
            <person name="Lumbsch H.T."/>
            <person name="Grewe F."/>
        </authorList>
    </citation>
    <scope>NUCLEOTIDE SEQUENCE [LARGE SCALE GENOMIC DNA]</scope>
    <source>
        <strain evidence="6 7">Grewe 0041</strain>
    </source>
</reference>
<evidence type="ECO:0000313" key="7">
    <source>
        <dbReference type="Proteomes" id="UP001590951"/>
    </source>
</evidence>
<dbReference type="InterPro" id="IPR020843">
    <property type="entry name" value="ER"/>
</dbReference>
<dbReference type="SUPFAM" id="SSF51735">
    <property type="entry name" value="NAD(P)-binding Rossmann-fold domains"/>
    <property type="match status" value="1"/>
</dbReference>
<dbReference type="Proteomes" id="UP001590951">
    <property type="component" value="Unassembled WGS sequence"/>
</dbReference>
<evidence type="ECO:0000256" key="4">
    <source>
        <dbReference type="ARBA" id="ARBA00023002"/>
    </source>
</evidence>
<dbReference type="Gene3D" id="3.90.180.10">
    <property type="entry name" value="Medium-chain alcohol dehydrogenases, catalytic domain"/>
    <property type="match status" value="1"/>
</dbReference>
<feature type="domain" description="Enoyl reductase (ER)" evidence="5">
    <location>
        <begin position="21"/>
        <end position="360"/>
    </location>
</feature>
<dbReference type="EMBL" id="JBHFEH010000062">
    <property type="protein sequence ID" value="KAL2049548.1"/>
    <property type="molecule type" value="Genomic_DNA"/>
</dbReference>
<dbReference type="InterPro" id="IPR013154">
    <property type="entry name" value="ADH-like_N"/>
</dbReference>
<dbReference type="PANTHER" id="PTHR45348:SF1">
    <property type="entry name" value="TRANS-ENOYL REDUCTASE STHE"/>
    <property type="match status" value="1"/>
</dbReference>
<dbReference type="InterPro" id="IPR047122">
    <property type="entry name" value="Trans-enoyl_RdTase-like"/>
</dbReference>
<dbReference type="SUPFAM" id="SSF50129">
    <property type="entry name" value="GroES-like"/>
    <property type="match status" value="1"/>
</dbReference>
<sequence>MSPTKTQTAVIQSKATSMISGLPLAVADSRPVPELTSPYQVFVRILAAGLNPTDYKMITHFYMDGNPVGCDFCGVVEMAGFSSTVPVGTRIIGADFPYRPNNRSNGAFAQYAVCDSRQTLRVPEEWSDTQAAGLGAIGWGTACLAISDPEALNLQGRPSNPVEKPKPVLVYGGGTATGVVAIQMLKCSGYAPIAVCSDKSAPLAMKCGAIGTASHTSATCLEKIKSLAGESPIKHALDCITDPESAAFCFDALSRVGGRYACLEDCPEAWRPRRSVKVKIVMGFESKGSDVDLGHPVYTRKANPKLFAIGNEWTKDMQSLLDQGLITTLAIREVDGQLEGIIKGLEQLQSGQVKGQKLAVRVSSNRIIDY</sequence>
<comment type="similarity">
    <text evidence="1">Belongs to the zinc-containing alcohol dehydrogenase family.</text>
</comment>
<dbReference type="PANTHER" id="PTHR45348">
    <property type="entry name" value="HYPOTHETICAL OXIDOREDUCTASE (EUROFUNG)"/>
    <property type="match status" value="1"/>
</dbReference>
<name>A0ABR4AWN4_9LECA</name>
<proteinExistence type="inferred from homology"/>
<evidence type="ECO:0000313" key="6">
    <source>
        <dbReference type="EMBL" id="KAL2049548.1"/>
    </source>
</evidence>
<dbReference type="Pfam" id="PF08240">
    <property type="entry name" value="ADH_N"/>
    <property type="match status" value="1"/>
</dbReference>
<dbReference type="SMART" id="SM00829">
    <property type="entry name" value="PKS_ER"/>
    <property type="match status" value="1"/>
</dbReference>
<keyword evidence="3" id="KW-0521">NADP</keyword>
<dbReference type="InterPro" id="IPR011032">
    <property type="entry name" value="GroES-like_sf"/>
</dbReference>
<evidence type="ECO:0000256" key="3">
    <source>
        <dbReference type="ARBA" id="ARBA00022857"/>
    </source>
</evidence>
<keyword evidence="4" id="KW-0560">Oxidoreductase</keyword>
<dbReference type="Gene3D" id="3.40.50.720">
    <property type="entry name" value="NAD(P)-binding Rossmann-like Domain"/>
    <property type="match status" value="1"/>
</dbReference>
<protein>
    <recommendedName>
        <fullName evidence="5">Enoyl reductase (ER) domain-containing protein</fullName>
    </recommendedName>
</protein>
<evidence type="ECO:0000256" key="1">
    <source>
        <dbReference type="ARBA" id="ARBA00008072"/>
    </source>
</evidence>
<gene>
    <name evidence="6" type="ORF">ABVK25_010235</name>
</gene>
<organism evidence="6 7">
    <name type="scientific">Lepraria finkii</name>
    <dbReference type="NCBI Taxonomy" id="1340010"/>
    <lineage>
        <taxon>Eukaryota</taxon>
        <taxon>Fungi</taxon>
        <taxon>Dikarya</taxon>
        <taxon>Ascomycota</taxon>
        <taxon>Pezizomycotina</taxon>
        <taxon>Lecanoromycetes</taxon>
        <taxon>OSLEUM clade</taxon>
        <taxon>Lecanoromycetidae</taxon>
        <taxon>Lecanorales</taxon>
        <taxon>Lecanorineae</taxon>
        <taxon>Stereocaulaceae</taxon>
        <taxon>Lepraria</taxon>
    </lineage>
</organism>
<keyword evidence="7" id="KW-1185">Reference proteome</keyword>
<evidence type="ECO:0000259" key="5">
    <source>
        <dbReference type="SMART" id="SM00829"/>
    </source>
</evidence>
<keyword evidence="2" id="KW-0547">Nucleotide-binding</keyword>
<dbReference type="CDD" id="cd08249">
    <property type="entry name" value="enoyl_reductase_like"/>
    <property type="match status" value="1"/>
</dbReference>
<dbReference type="InterPro" id="IPR036291">
    <property type="entry name" value="NAD(P)-bd_dom_sf"/>
</dbReference>
<comment type="caution">
    <text evidence="6">The sequence shown here is derived from an EMBL/GenBank/DDBJ whole genome shotgun (WGS) entry which is preliminary data.</text>
</comment>
<accession>A0ABR4AWN4</accession>